<feature type="signal peptide" evidence="1">
    <location>
        <begin position="1"/>
        <end position="21"/>
    </location>
</feature>
<keyword evidence="3" id="KW-1185">Reference proteome</keyword>
<evidence type="ECO:0000313" key="3">
    <source>
        <dbReference type="Proteomes" id="UP000256328"/>
    </source>
</evidence>
<name>A0A3D8RWK3_9HELO</name>
<reference evidence="2 3" key="1">
    <citation type="journal article" date="2018" name="IMA Fungus">
        <title>IMA Genome-F 9: Draft genome sequence of Annulohypoxylon stygium, Aspergillus mulundensis, Berkeleyomyces basicola (syn. Thielaviopsis basicola), Ceratocystis smalleyi, two Cercospora beticola strains, Coleophoma cylindrospora, Fusarium fracticaudum, Phialophora cf. hyalina, and Morchella septimelata.</title>
        <authorList>
            <person name="Wingfield B.D."/>
            <person name="Bills G.F."/>
            <person name="Dong Y."/>
            <person name="Huang W."/>
            <person name="Nel W.J."/>
            <person name="Swalarsk-Parry B.S."/>
            <person name="Vaghefi N."/>
            <person name="Wilken P.M."/>
            <person name="An Z."/>
            <person name="de Beer Z.W."/>
            <person name="De Vos L."/>
            <person name="Chen L."/>
            <person name="Duong T.A."/>
            <person name="Gao Y."/>
            <person name="Hammerbacher A."/>
            <person name="Kikkert J.R."/>
            <person name="Li Y."/>
            <person name="Li H."/>
            <person name="Li K."/>
            <person name="Li Q."/>
            <person name="Liu X."/>
            <person name="Ma X."/>
            <person name="Naidoo K."/>
            <person name="Pethybridge S.J."/>
            <person name="Sun J."/>
            <person name="Steenkamp E.T."/>
            <person name="van der Nest M.A."/>
            <person name="van Wyk S."/>
            <person name="Wingfield M.J."/>
            <person name="Xiong C."/>
            <person name="Yue Q."/>
            <person name="Zhang X."/>
        </authorList>
    </citation>
    <scope>NUCLEOTIDE SEQUENCE [LARGE SCALE GENOMIC DNA]</scope>
    <source>
        <strain evidence="2 3">BP5796</strain>
    </source>
</reference>
<feature type="chain" id="PRO_5017803861" evidence="1">
    <location>
        <begin position="22"/>
        <end position="309"/>
    </location>
</feature>
<accession>A0A3D8RWK3</accession>
<evidence type="ECO:0000256" key="1">
    <source>
        <dbReference type="SAM" id="SignalP"/>
    </source>
</evidence>
<comment type="caution">
    <text evidence="2">The sequence shown here is derived from an EMBL/GenBank/DDBJ whole genome shotgun (WGS) entry which is preliminary data.</text>
</comment>
<dbReference type="OrthoDB" id="3552506at2759"/>
<evidence type="ECO:0000313" key="2">
    <source>
        <dbReference type="EMBL" id="RDW78459.1"/>
    </source>
</evidence>
<dbReference type="Proteomes" id="UP000256328">
    <property type="component" value="Unassembled WGS sequence"/>
</dbReference>
<sequence>MLNLSLLAFAASLLLVRSATAFNDSCGATFFDYYNASGSIATPGFRVNDSYPASTWTWSKYVSNIDVGTNRTSAWSTIGLKTDPVQNLSDAANIPYTACVFAMTDLASGISKKGSSDDGSCSSVFGSSCVSEIISAVNSSAAGISSSASGSASSFSCPALLLGVSQACQKLWAGTASTQFLVRNFTGNSNPRCPANETVNPGDSDSTHNAFFGWSTFDEDVGATNFTSYDAAIQYPTPLIVAAWLKATTNTSGAGGWADTRLLCVTANQSLAGSRNVTQAQQSGAVGREGVGLGVLALAASALAFASYL</sequence>
<proteinExistence type="predicted"/>
<gene>
    <name evidence="2" type="ORF">BP5796_06311</name>
</gene>
<dbReference type="EMBL" id="PDLN01000008">
    <property type="protein sequence ID" value="RDW78459.1"/>
    <property type="molecule type" value="Genomic_DNA"/>
</dbReference>
<dbReference type="AlphaFoldDB" id="A0A3D8RWK3"/>
<organism evidence="2 3">
    <name type="scientific">Coleophoma crateriformis</name>
    <dbReference type="NCBI Taxonomy" id="565419"/>
    <lineage>
        <taxon>Eukaryota</taxon>
        <taxon>Fungi</taxon>
        <taxon>Dikarya</taxon>
        <taxon>Ascomycota</taxon>
        <taxon>Pezizomycotina</taxon>
        <taxon>Leotiomycetes</taxon>
        <taxon>Helotiales</taxon>
        <taxon>Dermateaceae</taxon>
        <taxon>Coleophoma</taxon>
    </lineage>
</organism>
<protein>
    <submittedName>
        <fullName evidence="2">Uncharacterized protein</fullName>
    </submittedName>
</protein>
<keyword evidence="1" id="KW-0732">Signal</keyword>